<feature type="non-terminal residue" evidence="3">
    <location>
        <position position="159"/>
    </location>
</feature>
<dbReference type="AlphaFoldDB" id="A0A699J2H0"/>
<evidence type="ECO:0000256" key="1">
    <source>
        <dbReference type="SAM" id="Coils"/>
    </source>
</evidence>
<dbReference type="EMBL" id="BKCJ010357318">
    <property type="protein sequence ID" value="GFA02405.1"/>
    <property type="molecule type" value="Genomic_DNA"/>
</dbReference>
<protein>
    <recommendedName>
        <fullName evidence="4">Zinc finger GRF-type domain-containing protein</fullName>
    </recommendedName>
</protein>
<comment type="caution">
    <text evidence="3">The sequence shown here is derived from an EMBL/GenBank/DDBJ whole genome shotgun (WGS) entry which is preliminary data.</text>
</comment>
<evidence type="ECO:0000313" key="3">
    <source>
        <dbReference type="EMBL" id="GFA02405.1"/>
    </source>
</evidence>
<keyword evidence="1" id="KW-0175">Coiled coil</keyword>
<name>A0A699J2H0_TANCI</name>
<evidence type="ECO:0008006" key="4">
    <source>
        <dbReference type="Google" id="ProtNLM"/>
    </source>
</evidence>
<keyword evidence="2" id="KW-0472">Membrane</keyword>
<gene>
    <name evidence="3" type="ORF">Tci_574377</name>
</gene>
<organism evidence="3">
    <name type="scientific">Tanacetum cinerariifolium</name>
    <name type="common">Dalmatian daisy</name>
    <name type="synonym">Chrysanthemum cinerariifolium</name>
    <dbReference type="NCBI Taxonomy" id="118510"/>
    <lineage>
        <taxon>Eukaryota</taxon>
        <taxon>Viridiplantae</taxon>
        <taxon>Streptophyta</taxon>
        <taxon>Embryophyta</taxon>
        <taxon>Tracheophyta</taxon>
        <taxon>Spermatophyta</taxon>
        <taxon>Magnoliopsida</taxon>
        <taxon>eudicotyledons</taxon>
        <taxon>Gunneridae</taxon>
        <taxon>Pentapetalae</taxon>
        <taxon>asterids</taxon>
        <taxon>campanulids</taxon>
        <taxon>Asterales</taxon>
        <taxon>Asteraceae</taxon>
        <taxon>Asteroideae</taxon>
        <taxon>Anthemideae</taxon>
        <taxon>Anthemidinae</taxon>
        <taxon>Tanacetum</taxon>
    </lineage>
</organism>
<accession>A0A699J2H0</accession>
<dbReference type="PANTHER" id="PTHR33248">
    <property type="entry name" value="ZINC ION-BINDING PROTEIN"/>
    <property type="match status" value="1"/>
</dbReference>
<proteinExistence type="predicted"/>
<keyword evidence="2" id="KW-0812">Transmembrane</keyword>
<reference evidence="3" key="1">
    <citation type="journal article" date="2019" name="Sci. Rep.">
        <title>Draft genome of Tanacetum cinerariifolium, the natural source of mosquito coil.</title>
        <authorList>
            <person name="Yamashiro T."/>
            <person name="Shiraishi A."/>
            <person name="Satake H."/>
            <person name="Nakayama K."/>
        </authorList>
    </citation>
    <scope>NUCLEOTIDE SEQUENCE</scope>
</reference>
<feature type="transmembrane region" description="Helical" evidence="2">
    <location>
        <begin position="136"/>
        <end position="154"/>
    </location>
</feature>
<keyword evidence="2" id="KW-1133">Transmembrane helix</keyword>
<feature type="coiled-coil region" evidence="1">
    <location>
        <begin position="106"/>
        <end position="133"/>
    </location>
</feature>
<sequence length="159" mass="18903">MSTSSINSRRRPPTHCQCGKPLARRVAWTNINPCRKFLNCRNSTNPGMPHCNSFYWIDPELPNEWYKSQLLQFYLTLNQEQRVHFLGQLSAQERLEIIQDEFEVYQNEMETDIKAMGNKKAELEREINKLKKKTTFWRKFGICVVVLLALLMYFKTFSF</sequence>
<evidence type="ECO:0000256" key="2">
    <source>
        <dbReference type="SAM" id="Phobius"/>
    </source>
</evidence>